<accession>A0A6I3SGW7</accession>
<dbReference type="Pfam" id="PF13487">
    <property type="entry name" value="HD_5"/>
    <property type="match status" value="1"/>
</dbReference>
<proteinExistence type="predicted"/>
<dbReference type="SUPFAM" id="SSF109604">
    <property type="entry name" value="HD-domain/PDEase-like"/>
    <property type="match status" value="1"/>
</dbReference>
<dbReference type="Proteomes" id="UP000430670">
    <property type="component" value="Unassembled WGS sequence"/>
</dbReference>
<dbReference type="PANTHER" id="PTHR43155">
    <property type="entry name" value="CYCLIC DI-GMP PHOSPHODIESTERASE PA4108-RELATED"/>
    <property type="match status" value="1"/>
</dbReference>
<feature type="domain" description="HD-GYP" evidence="1">
    <location>
        <begin position="102"/>
        <end position="298"/>
    </location>
</feature>
<evidence type="ECO:0000259" key="1">
    <source>
        <dbReference type="PROSITE" id="PS51832"/>
    </source>
</evidence>
<dbReference type="SMART" id="SM00471">
    <property type="entry name" value="HDc"/>
    <property type="match status" value="1"/>
</dbReference>
<dbReference type="EMBL" id="WNKU01000002">
    <property type="protein sequence ID" value="MTV48083.1"/>
    <property type="molecule type" value="Genomic_DNA"/>
</dbReference>
<dbReference type="InterPro" id="IPR006675">
    <property type="entry name" value="HDIG_dom"/>
</dbReference>
<dbReference type="CDD" id="cd00077">
    <property type="entry name" value="HDc"/>
    <property type="match status" value="1"/>
</dbReference>
<comment type="caution">
    <text evidence="2">The sequence shown here is derived from an EMBL/GenBank/DDBJ whole genome shotgun (WGS) entry which is preliminary data.</text>
</comment>
<evidence type="ECO:0000313" key="3">
    <source>
        <dbReference type="Proteomes" id="UP000430670"/>
    </source>
</evidence>
<sequence length="352" mass="39870">MPRLELGKLRPGFIVAKDVYIEDGRVLLARGVTLTPMFIERLKQFGIDSVYVMDQYSRVDVYETIIDSTMLLVNRTLRKYVRPNGLNKGFEDAMFTVESIFTEILQDRTVLNLLTDLRSIEDHTYTHCVHVTVLSLIVGISMNLSATQLLVLGTGGLLHDIGKTSIPPEILLKKEPLTPEEFKLIRNHVSFGANILRSIPNLHPDVIEIAYQHHERYNGSGYPQGLTFHNVNELAKIVAVADVFDALTENRAYRKQHSPHEALEFLLGSGNYFFDAKTVRHFVENISIYRLGSLVKVSDGQIGMVTNISKYISARPIILILYDKNRNRVTQELEIDLGDPMNATLHIIKVLD</sequence>
<dbReference type="RefSeq" id="WP_155475168.1">
    <property type="nucleotide sequence ID" value="NZ_WNKU01000002.1"/>
</dbReference>
<keyword evidence="3" id="KW-1185">Reference proteome</keyword>
<gene>
    <name evidence="2" type="ORF">GJ688_03690</name>
</gene>
<dbReference type="NCBIfam" id="TIGR00277">
    <property type="entry name" value="HDIG"/>
    <property type="match status" value="1"/>
</dbReference>
<dbReference type="Gene3D" id="1.10.3210.10">
    <property type="entry name" value="Hypothetical protein af1432"/>
    <property type="match status" value="1"/>
</dbReference>
<dbReference type="AlphaFoldDB" id="A0A6I3SGW7"/>
<evidence type="ECO:0000313" key="2">
    <source>
        <dbReference type="EMBL" id="MTV48083.1"/>
    </source>
</evidence>
<dbReference type="PANTHER" id="PTHR43155:SF2">
    <property type="entry name" value="CYCLIC DI-GMP PHOSPHODIESTERASE PA4108"/>
    <property type="match status" value="1"/>
</dbReference>
<dbReference type="OrthoDB" id="9804747at2"/>
<dbReference type="InterPro" id="IPR037522">
    <property type="entry name" value="HD_GYP_dom"/>
</dbReference>
<dbReference type="PROSITE" id="PS51832">
    <property type="entry name" value="HD_GYP"/>
    <property type="match status" value="1"/>
</dbReference>
<organism evidence="2 3">
    <name type="scientific">Heliobacterium mobile</name>
    <name type="common">Heliobacillus mobilis</name>
    <dbReference type="NCBI Taxonomy" id="28064"/>
    <lineage>
        <taxon>Bacteria</taxon>
        <taxon>Bacillati</taxon>
        <taxon>Bacillota</taxon>
        <taxon>Clostridia</taxon>
        <taxon>Eubacteriales</taxon>
        <taxon>Heliobacteriaceae</taxon>
        <taxon>Heliobacterium</taxon>
    </lineage>
</organism>
<dbReference type="InterPro" id="IPR003607">
    <property type="entry name" value="HD/PDEase_dom"/>
</dbReference>
<reference evidence="2 3" key="1">
    <citation type="submission" date="2019-11" db="EMBL/GenBank/DDBJ databases">
        <title>Whole-genome sequence of a the green, strictly anaerobic photosynthetic bacterium Heliobacillus mobilis DSM 6151.</title>
        <authorList>
            <person name="Kyndt J.A."/>
            <person name="Meyer T.E."/>
        </authorList>
    </citation>
    <scope>NUCLEOTIDE SEQUENCE [LARGE SCALE GENOMIC DNA]</scope>
    <source>
        <strain evidence="2 3">DSM 6151</strain>
    </source>
</reference>
<name>A0A6I3SGW7_HELMO</name>
<protein>
    <submittedName>
        <fullName evidence="2">HD domain-containing protein</fullName>
    </submittedName>
</protein>